<dbReference type="EMBL" id="JACBZH010000001">
    <property type="protein sequence ID" value="NYH89495.1"/>
    <property type="molecule type" value="Genomic_DNA"/>
</dbReference>
<keyword evidence="3 7" id="KW-0479">Metal-binding</keyword>
<evidence type="ECO:0000256" key="3">
    <source>
        <dbReference type="ARBA" id="ARBA00022723"/>
    </source>
</evidence>
<evidence type="ECO:0000256" key="4">
    <source>
        <dbReference type="ARBA" id="ARBA00023002"/>
    </source>
</evidence>
<dbReference type="InterPro" id="IPR017972">
    <property type="entry name" value="Cyt_P450_CS"/>
</dbReference>
<dbReference type="InterPro" id="IPR002397">
    <property type="entry name" value="Cyt_P450_B"/>
</dbReference>
<dbReference type="GO" id="GO:0005506">
    <property type="term" value="F:iron ion binding"/>
    <property type="evidence" value="ECO:0007669"/>
    <property type="project" value="InterPro"/>
</dbReference>
<dbReference type="Gene3D" id="1.10.630.10">
    <property type="entry name" value="Cytochrome P450"/>
    <property type="match status" value="1"/>
</dbReference>
<dbReference type="PRINTS" id="PR00359">
    <property type="entry name" value="BP450"/>
</dbReference>
<dbReference type="PANTHER" id="PTHR46696:SF1">
    <property type="entry name" value="CYTOCHROME P450 YJIB-RELATED"/>
    <property type="match status" value="1"/>
</dbReference>
<gene>
    <name evidence="9" type="ORF">F4554_002133</name>
</gene>
<evidence type="ECO:0000256" key="7">
    <source>
        <dbReference type="RuleBase" id="RU000461"/>
    </source>
</evidence>
<proteinExistence type="inferred from homology"/>
<keyword evidence="2 7" id="KW-0349">Heme</keyword>
<keyword evidence="6 7" id="KW-0503">Monooxygenase</keyword>
<evidence type="ECO:0000256" key="1">
    <source>
        <dbReference type="ARBA" id="ARBA00010617"/>
    </source>
</evidence>
<evidence type="ECO:0000256" key="5">
    <source>
        <dbReference type="ARBA" id="ARBA00023004"/>
    </source>
</evidence>
<evidence type="ECO:0000256" key="8">
    <source>
        <dbReference type="SAM" id="MobiDB-lite"/>
    </source>
</evidence>
<keyword evidence="4 7" id="KW-0560">Oxidoreductase</keyword>
<reference evidence="9 10" key="1">
    <citation type="submission" date="2020-07" db="EMBL/GenBank/DDBJ databases">
        <title>Sequencing the genomes of 1000 actinobacteria strains.</title>
        <authorList>
            <person name="Klenk H.-P."/>
        </authorList>
    </citation>
    <scope>NUCLEOTIDE SEQUENCE [LARGE SCALE GENOMIC DNA]</scope>
    <source>
        <strain evidence="9 10">DSM 18448</strain>
    </source>
</reference>
<keyword evidence="5 7" id="KW-0408">Iron</keyword>
<feature type="compositionally biased region" description="Low complexity" evidence="8">
    <location>
        <begin position="1"/>
        <end position="23"/>
    </location>
</feature>
<protein>
    <submittedName>
        <fullName evidence="9">Cytochrome P450</fullName>
    </submittedName>
</protein>
<comment type="caution">
    <text evidence="9">The sequence shown here is derived from an EMBL/GenBank/DDBJ whole genome shotgun (WGS) entry which is preliminary data.</text>
</comment>
<dbReference type="RefSeq" id="WP_179787214.1">
    <property type="nucleotide sequence ID" value="NZ_BAAARR010000008.1"/>
</dbReference>
<name>A0A852ZBC0_9ACTN</name>
<dbReference type="GO" id="GO:0004497">
    <property type="term" value="F:monooxygenase activity"/>
    <property type="evidence" value="ECO:0007669"/>
    <property type="project" value="UniProtKB-KW"/>
</dbReference>
<dbReference type="GO" id="GO:0020037">
    <property type="term" value="F:heme binding"/>
    <property type="evidence" value="ECO:0007669"/>
    <property type="project" value="InterPro"/>
</dbReference>
<dbReference type="InterPro" id="IPR001128">
    <property type="entry name" value="Cyt_P450"/>
</dbReference>
<evidence type="ECO:0000256" key="6">
    <source>
        <dbReference type="ARBA" id="ARBA00023033"/>
    </source>
</evidence>
<organism evidence="9 10">
    <name type="scientific">Actinopolymorpha rutila</name>
    <dbReference type="NCBI Taxonomy" id="446787"/>
    <lineage>
        <taxon>Bacteria</taxon>
        <taxon>Bacillati</taxon>
        <taxon>Actinomycetota</taxon>
        <taxon>Actinomycetes</taxon>
        <taxon>Propionibacteriales</taxon>
        <taxon>Actinopolymorphaceae</taxon>
        <taxon>Actinopolymorpha</taxon>
    </lineage>
</organism>
<evidence type="ECO:0000313" key="9">
    <source>
        <dbReference type="EMBL" id="NYH89495.1"/>
    </source>
</evidence>
<dbReference type="PROSITE" id="PS00086">
    <property type="entry name" value="CYTOCHROME_P450"/>
    <property type="match status" value="1"/>
</dbReference>
<evidence type="ECO:0000313" key="10">
    <source>
        <dbReference type="Proteomes" id="UP000579605"/>
    </source>
</evidence>
<sequence length="430" mass="47183">MTKPGVVGTTGTGPTTVHPTGHTAAEPNGSPPALDTDYFQDPEAVHAALREEGPARKVVLPHGWETWIVTRYDEARAALADPRLLKNGRVLDQYMDPEQLGDEMVFAEALRAHMLSSDPPDHTRLRKLVNKAFTSRRVEALRPRIEAITEELLDAMAARGANGEPVDLIDAFAFPLPMTVICELLGVPFEDREDFRAWSAVVLADDPTDDEVRTASYAMAAYLSQLIAAKRANPGEDLLTGLVQARDDNDRLEENELIAMAFLLLVAGHETTVNLIGNGVLALLRNPDQLDRLRADPTLVGGAVEEFLRYDGPINLATMRFTSEAVRLGDVEIPRGQFVLVSLASANHDENRFPGGGHLDVTRRGGGHLAFGHGIHYCVGAPLARLEAEVAFRRMLDRFPKLSLALEPDEVRWRHSSLIRGVESLPVRLS</sequence>
<comment type="similarity">
    <text evidence="1 7">Belongs to the cytochrome P450 family.</text>
</comment>
<dbReference type="CDD" id="cd11029">
    <property type="entry name" value="CYP107-like"/>
    <property type="match status" value="1"/>
</dbReference>
<feature type="region of interest" description="Disordered" evidence="8">
    <location>
        <begin position="1"/>
        <end position="38"/>
    </location>
</feature>
<dbReference type="FunFam" id="1.10.630.10:FF:000018">
    <property type="entry name" value="Cytochrome P450 monooxygenase"/>
    <property type="match status" value="1"/>
</dbReference>
<dbReference type="GO" id="GO:0016705">
    <property type="term" value="F:oxidoreductase activity, acting on paired donors, with incorporation or reduction of molecular oxygen"/>
    <property type="evidence" value="ECO:0007669"/>
    <property type="project" value="InterPro"/>
</dbReference>
<evidence type="ECO:0000256" key="2">
    <source>
        <dbReference type="ARBA" id="ARBA00022617"/>
    </source>
</evidence>
<dbReference type="PANTHER" id="PTHR46696">
    <property type="entry name" value="P450, PUTATIVE (EUROFUNG)-RELATED"/>
    <property type="match status" value="1"/>
</dbReference>
<dbReference type="SUPFAM" id="SSF48264">
    <property type="entry name" value="Cytochrome P450"/>
    <property type="match status" value="1"/>
</dbReference>
<accession>A0A852ZBC0</accession>
<dbReference type="InterPro" id="IPR036396">
    <property type="entry name" value="Cyt_P450_sf"/>
</dbReference>
<dbReference type="Pfam" id="PF00067">
    <property type="entry name" value="p450"/>
    <property type="match status" value="1"/>
</dbReference>
<dbReference type="Proteomes" id="UP000579605">
    <property type="component" value="Unassembled WGS sequence"/>
</dbReference>
<dbReference type="AlphaFoldDB" id="A0A852ZBC0"/>
<keyword evidence="10" id="KW-1185">Reference proteome</keyword>